<gene>
    <name evidence="1" type="ORF">MTR67_003405</name>
</gene>
<reference evidence="1" key="1">
    <citation type="submission" date="2023-08" db="EMBL/GenBank/DDBJ databases">
        <title>A de novo genome assembly of Solanum verrucosum Schlechtendal, a Mexican diploid species geographically isolated from the other diploid A-genome species in potato relatives.</title>
        <authorList>
            <person name="Hosaka K."/>
        </authorList>
    </citation>
    <scope>NUCLEOTIDE SEQUENCE</scope>
    <source>
        <tissue evidence="1">Young leaves</tissue>
    </source>
</reference>
<evidence type="ECO:0000313" key="1">
    <source>
        <dbReference type="EMBL" id="WMV10020.1"/>
    </source>
</evidence>
<name>A0AAF0PVI2_SOLVR</name>
<dbReference type="EMBL" id="CP133612">
    <property type="protein sequence ID" value="WMV10020.1"/>
    <property type="molecule type" value="Genomic_DNA"/>
</dbReference>
<protein>
    <submittedName>
        <fullName evidence="1">Uncharacterized protein</fullName>
    </submittedName>
</protein>
<keyword evidence="2" id="KW-1185">Reference proteome</keyword>
<feature type="non-terminal residue" evidence="1">
    <location>
        <position position="1"/>
    </location>
</feature>
<sequence>THSISHHSYSVAPARDSMPLAKSRGVLLDRAIDFAIDLEPGTKPISIPSYPMAPTELTKLKD</sequence>
<organism evidence="1 2">
    <name type="scientific">Solanum verrucosum</name>
    <dbReference type="NCBI Taxonomy" id="315347"/>
    <lineage>
        <taxon>Eukaryota</taxon>
        <taxon>Viridiplantae</taxon>
        <taxon>Streptophyta</taxon>
        <taxon>Embryophyta</taxon>
        <taxon>Tracheophyta</taxon>
        <taxon>Spermatophyta</taxon>
        <taxon>Magnoliopsida</taxon>
        <taxon>eudicotyledons</taxon>
        <taxon>Gunneridae</taxon>
        <taxon>Pentapetalae</taxon>
        <taxon>asterids</taxon>
        <taxon>lamiids</taxon>
        <taxon>Solanales</taxon>
        <taxon>Solanaceae</taxon>
        <taxon>Solanoideae</taxon>
        <taxon>Solaneae</taxon>
        <taxon>Solanum</taxon>
    </lineage>
</organism>
<dbReference type="Proteomes" id="UP001234989">
    <property type="component" value="Chromosome 1"/>
</dbReference>
<evidence type="ECO:0000313" key="2">
    <source>
        <dbReference type="Proteomes" id="UP001234989"/>
    </source>
</evidence>
<dbReference type="AlphaFoldDB" id="A0AAF0PVI2"/>
<accession>A0AAF0PVI2</accession>
<proteinExistence type="predicted"/>